<reference evidence="1 2" key="1">
    <citation type="submission" date="2013-11" db="EMBL/GenBank/DDBJ databases">
        <title>Draft genome of the bovine lungworm Dictyocaulus viviparus.</title>
        <authorList>
            <person name="Mitreva M."/>
        </authorList>
    </citation>
    <scope>NUCLEOTIDE SEQUENCE [LARGE SCALE GENOMIC DNA]</scope>
    <source>
        <strain evidence="1 2">HannoverDv2000</strain>
    </source>
</reference>
<dbReference type="AlphaFoldDB" id="A0A0D8YAC1"/>
<organism evidence="1 2">
    <name type="scientific">Dictyocaulus viviparus</name>
    <name type="common">Bovine lungworm</name>
    <dbReference type="NCBI Taxonomy" id="29172"/>
    <lineage>
        <taxon>Eukaryota</taxon>
        <taxon>Metazoa</taxon>
        <taxon>Ecdysozoa</taxon>
        <taxon>Nematoda</taxon>
        <taxon>Chromadorea</taxon>
        <taxon>Rhabditida</taxon>
        <taxon>Rhabditina</taxon>
        <taxon>Rhabditomorpha</taxon>
        <taxon>Strongyloidea</taxon>
        <taxon>Metastrongylidae</taxon>
        <taxon>Dictyocaulus</taxon>
    </lineage>
</organism>
<evidence type="ECO:0000313" key="1">
    <source>
        <dbReference type="EMBL" id="KJH53675.1"/>
    </source>
</evidence>
<gene>
    <name evidence="1" type="ORF">DICVIV_00103</name>
</gene>
<name>A0A0D8YAC1_DICVI</name>
<dbReference type="OrthoDB" id="5873067at2759"/>
<accession>A0A0D8YAC1</accession>
<keyword evidence="2" id="KW-1185">Reference proteome</keyword>
<protein>
    <submittedName>
        <fullName evidence="1">Uncharacterized protein</fullName>
    </submittedName>
</protein>
<evidence type="ECO:0000313" key="2">
    <source>
        <dbReference type="Proteomes" id="UP000053766"/>
    </source>
</evidence>
<sequence length="133" mass="15052">MTFALVILGNVLARIISRCPIPRANCNLCMTVRDSDIRFVEDNRQICQHNINDNLKSSDGRGLRKMTSKEIFNMFRENDDIYDAVEVSIRRLMLDEKPNANLPIRPDNDLISGSSSTSCETAIEELTEESITS</sequence>
<dbReference type="EMBL" id="KN716150">
    <property type="protein sequence ID" value="KJH53675.1"/>
    <property type="molecule type" value="Genomic_DNA"/>
</dbReference>
<proteinExistence type="predicted"/>
<dbReference type="Proteomes" id="UP000053766">
    <property type="component" value="Unassembled WGS sequence"/>
</dbReference>
<reference evidence="2" key="2">
    <citation type="journal article" date="2016" name="Sci. Rep.">
        <title>Dictyocaulus viviparus genome, variome and transcriptome elucidate lungworm biology and support future intervention.</title>
        <authorList>
            <person name="McNulty S.N."/>
            <person name="Strube C."/>
            <person name="Rosa B.A."/>
            <person name="Martin J.C."/>
            <person name="Tyagi R."/>
            <person name="Choi Y.J."/>
            <person name="Wang Q."/>
            <person name="Hallsworth Pepin K."/>
            <person name="Zhang X."/>
            <person name="Ozersky P."/>
            <person name="Wilson R.K."/>
            <person name="Sternberg P.W."/>
            <person name="Gasser R.B."/>
            <person name="Mitreva M."/>
        </authorList>
    </citation>
    <scope>NUCLEOTIDE SEQUENCE [LARGE SCALE GENOMIC DNA]</scope>
    <source>
        <strain evidence="2">HannoverDv2000</strain>
    </source>
</reference>